<gene>
    <name evidence="3" type="ORF">LSH36_1422g00024</name>
</gene>
<feature type="signal peptide" evidence="1">
    <location>
        <begin position="1"/>
        <end position="20"/>
    </location>
</feature>
<evidence type="ECO:0000313" key="4">
    <source>
        <dbReference type="Proteomes" id="UP001208570"/>
    </source>
</evidence>
<evidence type="ECO:0000259" key="2">
    <source>
        <dbReference type="Pfam" id="PF00024"/>
    </source>
</evidence>
<dbReference type="Proteomes" id="UP001208570">
    <property type="component" value="Unassembled WGS sequence"/>
</dbReference>
<evidence type="ECO:0000313" key="3">
    <source>
        <dbReference type="EMBL" id="KAK2140260.1"/>
    </source>
</evidence>
<dbReference type="Pfam" id="PF00024">
    <property type="entry name" value="PAN_1"/>
    <property type="match status" value="1"/>
</dbReference>
<dbReference type="AlphaFoldDB" id="A0AAD9MP28"/>
<organism evidence="3 4">
    <name type="scientific">Paralvinella palmiformis</name>
    <dbReference type="NCBI Taxonomy" id="53620"/>
    <lineage>
        <taxon>Eukaryota</taxon>
        <taxon>Metazoa</taxon>
        <taxon>Spiralia</taxon>
        <taxon>Lophotrochozoa</taxon>
        <taxon>Annelida</taxon>
        <taxon>Polychaeta</taxon>
        <taxon>Sedentaria</taxon>
        <taxon>Canalipalpata</taxon>
        <taxon>Terebellida</taxon>
        <taxon>Terebelliformia</taxon>
        <taxon>Alvinellidae</taxon>
        <taxon>Paralvinella</taxon>
    </lineage>
</organism>
<dbReference type="InterPro" id="IPR003609">
    <property type="entry name" value="Pan_app"/>
</dbReference>
<dbReference type="EMBL" id="JAODUP010001420">
    <property type="protein sequence ID" value="KAK2140260.1"/>
    <property type="molecule type" value="Genomic_DNA"/>
</dbReference>
<name>A0AAD9MP28_9ANNE</name>
<feature type="domain" description="Apple" evidence="2">
    <location>
        <begin position="39"/>
        <end position="83"/>
    </location>
</feature>
<keyword evidence="4" id="KW-1185">Reference proteome</keyword>
<protein>
    <recommendedName>
        <fullName evidence="2">Apple domain-containing protein</fullName>
    </recommendedName>
</protein>
<reference evidence="3" key="1">
    <citation type="journal article" date="2023" name="Mol. Biol. Evol.">
        <title>Third-Generation Sequencing Reveals the Adaptive Role of the Epigenome in Three Deep-Sea Polychaetes.</title>
        <authorList>
            <person name="Perez M."/>
            <person name="Aroh O."/>
            <person name="Sun Y."/>
            <person name="Lan Y."/>
            <person name="Juniper S.K."/>
            <person name="Young C.R."/>
            <person name="Angers B."/>
            <person name="Qian P.Y."/>
        </authorList>
    </citation>
    <scope>NUCLEOTIDE SEQUENCE</scope>
    <source>
        <strain evidence="3">P08H-3</strain>
    </source>
</reference>
<accession>A0AAD9MP28</accession>
<feature type="chain" id="PRO_5042125233" description="Apple domain-containing protein" evidence="1">
    <location>
        <begin position="21"/>
        <end position="104"/>
    </location>
</feature>
<proteinExistence type="predicted"/>
<evidence type="ECO:0000256" key="1">
    <source>
        <dbReference type="SAM" id="SignalP"/>
    </source>
</evidence>
<comment type="caution">
    <text evidence="3">The sequence shown here is derived from an EMBL/GenBank/DDBJ whole genome shotgun (WGS) entry which is preliminary data.</text>
</comment>
<sequence length="104" mass="12005">MMILGHINILFLFLWTSTLGEQQINTKLSPIHKRPSDSDHIFTIQTSTISQCLYICIQNNGCLTVLYNNRGLLCIGYKSQLEEKTLTGEEKVWRIVYKGWLKTV</sequence>
<keyword evidence="1" id="KW-0732">Signal</keyword>